<evidence type="ECO:0000313" key="1">
    <source>
        <dbReference type="EMBL" id="KZV97178.1"/>
    </source>
</evidence>
<proteinExistence type="predicted"/>
<gene>
    <name evidence="1" type="ORF">EXIGLDRAFT_386544</name>
</gene>
<name>A0A165L0T9_EXIGL</name>
<reference evidence="1 2" key="1">
    <citation type="journal article" date="2016" name="Mol. Biol. Evol.">
        <title>Comparative Genomics of Early-Diverging Mushroom-Forming Fungi Provides Insights into the Origins of Lignocellulose Decay Capabilities.</title>
        <authorList>
            <person name="Nagy L.G."/>
            <person name="Riley R."/>
            <person name="Tritt A."/>
            <person name="Adam C."/>
            <person name="Daum C."/>
            <person name="Floudas D."/>
            <person name="Sun H."/>
            <person name="Yadav J.S."/>
            <person name="Pangilinan J."/>
            <person name="Larsson K.H."/>
            <person name="Matsuura K."/>
            <person name="Barry K."/>
            <person name="Labutti K."/>
            <person name="Kuo R."/>
            <person name="Ohm R.A."/>
            <person name="Bhattacharya S.S."/>
            <person name="Shirouzu T."/>
            <person name="Yoshinaga Y."/>
            <person name="Martin F.M."/>
            <person name="Grigoriev I.V."/>
            <person name="Hibbett D.S."/>
        </authorList>
    </citation>
    <scope>NUCLEOTIDE SEQUENCE [LARGE SCALE GENOMIC DNA]</scope>
    <source>
        <strain evidence="1 2">HHB12029</strain>
    </source>
</reference>
<dbReference type="Proteomes" id="UP000077266">
    <property type="component" value="Unassembled WGS sequence"/>
</dbReference>
<keyword evidence="2" id="KW-1185">Reference proteome</keyword>
<dbReference type="InParanoid" id="A0A165L0T9"/>
<protein>
    <submittedName>
        <fullName evidence="1">Uncharacterized protein</fullName>
    </submittedName>
</protein>
<accession>A0A165L0T9</accession>
<evidence type="ECO:0000313" key="2">
    <source>
        <dbReference type="Proteomes" id="UP000077266"/>
    </source>
</evidence>
<dbReference type="AlphaFoldDB" id="A0A165L0T9"/>
<sequence>MLESFAESPSRRFCSLLSLLTVRMKRVSRGLLGWLVSHFSAHGAFVCGPHRVVSSLFVVHRLFFSWDASNLDIECSSRRARPLLVAYGANGVFSED</sequence>
<organism evidence="1 2">
    <name type="scientific">Exidia glandulosa HHB12029</name>
    <dbReference type="NCBI Taxonomy" id="1314781"/>
    <lineage>
        <taxon>Eukaryota</taxon>
        <taxon>Fungi</taxon>
        <taxon>Dikarya</taxon>
        <taxon>Basidiomycota</taxon>
        <taxon>Agaricomycotina</taxon>
        <taxon>Agaricomycetes</taxon>
        <taxon>Auriculariales</taxon>
        <taxon>Exidiaceae</taxon>
        <taxon>Exidia</taxon>
    </lineage>
</organism>
<dbReference type="EMBL" id="KV425933">
    <property type="protein sequence ID" value="KZV97178.1"/>
    <property type="molecule type" value="Genomic_DNA"/>
</dbReference>